<dbReference type="InterPro" id="IPR036390">
    <property type="entry name" value="WH_DNA-bd_sf"/>
</dbReference>
<dbReference type="NCBIfam" id="NF033788">
    <property type="entry name" value="HTH_metalloreg"/>
    <property type="match status" value="1"/>
</dbReference>
<dbReference type="Pfam" id="PF12840">
    <property type="entry name" value="HTH_20"/>
    <property type="match status" value="1"/>
</dbReference>
<evidence type="ECO:0000256" key="2">
    <source>
        <dbReference type="ARBA" id="ARBA00023125"/>
    </source>
</evidence>
<dbReference type="AlphaFoldDB" id="A0A7X0VI42"/>
<evidence type="ECO:0000256" key="1">
    <source>
        <dbReference type="ARBA" id="ARBA00023015"/>
    </source>
</evidence>
<evidence type="ECO:0000313" key="5">
    <source>
        <dbReference type="EMBL" id="MBB6674800.1"/>
    </source>
</evidence>
<organism evidence="5 6">
    <name type="scientific">Cohnella nanjingensis</name>
    <dbReference type="NCBI Taxonomy" id="1387779"/>
    <lineage>
        <taxon>Bacteria</taxon>
        <taxon>Bacillati</taxon>
        <taxon>Bacillota</taxon>
        <taxon>Bacilli</taxon>
        <taxon>Bacillales</taxon>
        <taxon>Paenibacillaceae</taxon>
        <taxon>Cohnella</taxon>
    </lineage>
</organism>
<evidence type="ECO:0000313" key="6">
    <source>
        <dbReference type="Proteomes" id="UP000547209"/>
    </source>
</evidence>
<dbReference type="InterPro" id="IPR011991">
    <property type="entry name" value="ArsR-like_HTH"/>
</dbReference>
<accession>A0A7X0VI42</accession>
<sequence length="100" mass="11238">MEEVRSVANDNGSLQEAVKVYKALGEPTRLSIVQLLIQHRNLSCTEIGDHLNQVAGSTLSHHLKQLTDCGLVEITKSGTFHYHHVSDEMLRRYAPILMQD</sequence>
<keyword evidence="6" id="KW-1185">Reference proteome</keyword>
<feature type="domain" description="HTH arsR-type" evidence="4">
    <location>
        <begin position="9"/>
        <end position="100"/>
    </location>
</feature>
<dbReference type="EMBL" id="JACJVP010000055">
    <property type="protein sequence ID" value="MBB6674800.1"/>
    <property type="molecule type" value="Genomic_DNA"/>
</dbReference>
<dbReference type="InterPro" id="IPR001845">
    <property type="entry name" value="HTH_ArsR_DNA-bd_dom"/>
</dbReference>
<dbReference type="Gene3D" id="1.10.10.10">
    <property type="entry name" value="Winged helix-like DNA-binding domain superfamily/Winged helix DNA-binding domain"/>
    <property type="match status" value="1"/>
</dbReference>
<dbReference type="InterPro" id="IPR036388">
    <property type="entry name" value="WH-like_DNA-bd_sf"/>
</dbReference>
<dbReference type="SUPFAM" id="SSF46785">
    <property type="entry name" value="Winged helix' DNA-binding domain"/>
    <property type="match status" value="1"/>
</dbReference>
<gene>
    <name evidence="5" type="ORF">H7C19_29395</name>
</gene>
<evidence type="ECO:0000256" key="3">
    <source>
        <dbReference type="ARBA" id="ARBA00023163"/>
    </source>
</evidence>
<protein>
    <submittedName>
        <fullName evidence="5">Helix-turn-helix transcriptional regulator</fullName>
    </submittedName>
</protein>
<keyword evidence="3" id="KW-0804">Transcription</keyword>
<dbReference type="Proteomes" id="UP000547209">
    <property type="component" value="Unassembled WGS sequence"/>
</dbReference>
<dbReference type="PRINTS" id="PR00778">
    <property type="entry name" value="HTHARSR"/>
</dbReference>
<proteinExistence type="predicted"/>
<dbReference type="SMART" id="SM00418">
    <property type="entry name" value="HTH_ARSR"/>
    <property type="match status" value="1"/>
</dbReference>
<dbReference type="PROSITE" id="PS50987">
    <property type="entry name" value="HTH_ARSR_2"/>
    <property type="match status" value="1"/>
</dbReference>
<dbReference type="PANTHER" id="PTHR33154">
    <property type="entry name" value="TRANSCRIPTIONAL REGULATOR, ARSR FAMILY"/>
    <property type="match status" value="1"/>
</dbReference>
<comment type="caution">
    <text evidence="5">The sequence shown here is derived from an EMBL/GenBank/DDBJ whole genome shotgun (WGS) entry which is preliminary data.</text>
</comment>
<keyword evidence="2" id="KW-0238">DNA-binding</keyword>
<dbReference type="CDD" id="cd00090">
    <property type="entry name" value="HTH_ARSR"/>
    <property type="match status" value="1"/>
</dbReference>
<keyword evidence="1" id="KW-0805">Transcription regulation</keyword>
<dbReference type="InterPro" id="IPR051081">
    <property type="entry name" value="HTH_MetalResp_TranReg"/>
</dbReference>
<evidence type="ECO:0000259" key="4">
    <source>
        <dbReference type="PROSITE" id="PS50987"/>
    </source>
</evidence>
<dbReference type="GO" id="GO:0003700">
    <property type="term" value="F:DNA-binding transcription factor activity"/>
    <property type="evidence" value="ECO:0007669"/>
    <property type="project" value="InterPro"/>
</dbReference>
<reference evidence="5 6" key="1">
    <citation type="submission" date="2020-08" db="EMBL/GenBank/DDBJ databases">
        <title>Cohnella phylogeny.</title>
        <authorList>
            <person name="Dunlap C."/>
        </authorList>
    </citation>
    <scope>NUCLEOTIDE SEQUENCE [LARGE SCALE GENOMIC DNA]</scope>
    <source>
        <strain evidence="5 6">DSM 28246</strain>
    </source>
</reference>
<name>A0A7X0VI42_9BACL</name>
<dbReference type="GO" id="GO:0003677">
    <property type="term" value="F:DNA binding"/>
    <property type="evidence" value="ECO:0007669"/>
    <property type="project" value="UniProtKB-KW"/>
</dbReference>
<dbReference type="PANTHER" id="PTHR33154:SF33">
    <property type="entry name" value="TRANSCRIPTIONAL REPRESSOR SDPR"/>
    <property type="match status" value="1"/>
</dbReference>